<dbReference type="InParanoid" id="A0A2I0LIZ8"/>
<dbReference type="Proteomes" id="UP000053872">
    <property type="component" value="Unassembled WGS sequence"/>
</dbReference>
<protein>
    <submittedName>
        <fullName evidence="4">Sarcoplasmic/endoplasmic reticulum calcium ATPase 1-like</fullName>
    </submittedName>
</protein>
<evidence type="ECO:0000256" key="2">
    <source>
        <dbReference type="SAM" id="MobiDB-lite"/>
    </source>
</evidence>
<reference evidence="4 5" key="1">
    <citation type="journal article" date="2013" name="Science">
        <title>Genomic diversity and evolution of the head crest in the rock pigeon.</title>
        <authorList>
            <person name="Shapiro M.D."/>
            <person name="Kronenberg Z."/>
            <person name="Li C."/>
            <person name="Domyan E.T."/>
            <person name="Pan H."/>
            <person name="Campbell M."/>
            <person name="Tan H."/>
            <person name="Huff C.D."/>
            <person name="Hu H."/>
            <person name="Vickrey A.I."/>
            <person name="Nielsen S.C."/>
            <person name="Stringham S.A."/>
            <person name="Hu H."/>
            <person name="Willerslev E."/>
            <person name="Gilbert M.T."/>
            <person name="Yandell M."/>
            <person name="Zhang G."/>
            <person name="Wang J."/>
        </authorList>
    </citation>
    <scope>NUCLEOTIDE SEQUENCE [LARGE SCALE GENOMIC DNA]</scope>
    <source>
        <tissue evidence="4">Blood</tissue>
    </source>
</reference>
<dbReference type="SUPFAM" id="SSF81665">
    <property type="entry name" value="Calcium ATPase, transmembrane domain M"/>
    <property type="match status" value="1"/>
</dbReference>
<feature type="compositionally biased region" description="Basic and acidic residues" evidence="2">
    <location>
        <begin position="195"/>
        <end position="209"/>
    </location>
</feature>
<comment type="caution">
    <text evidence="4">The sequence shown here is derived from an EMBL/GenBank/DDBJ whole genome shotgun (WGS) entry which is preliminary data.</text>
</comment>
<evidence type="ECO:0000313" key="4">
    <source>
        <dbReference type="EMBL" id="PKK17412.1"/>
    </source>
</evidence>
<feature type="compositionally biased region" description="Basic residues" evidence="2">
    <location>
        <begin position="210"/>
        <end position="219"/>
    </location>
</feature>
<feature type="compositionally biased region" description="Basic and acidic residues" evidence="2">
    <location>
        <begin position="264"/>
        <end position="278"/>
    </location>
</feature>
<evidence type="ECO:0000313" key="5">
    <source>
        <dbReference type="Proteomes" id="UP000053872"/>
    </source>
</evidence>
<sequence length="317" mass="34552">MENAHAKTVEECLAYFGVTENVGLSPEQVKRSLEKYGHNGKTIWELVVEQFEDLLVRILLLAACISFVSDSGDTGTPWVPHGVPNVPVVSPGAERGERHRGAEGVRARDGQGLPRRPQGRAEDQGAGPGAHRGGHGGEHGDREDPGRDGGHGAGQDAAAAEAGRVRRAALQGHLAHLRGRVAHQHRPLQRPGARRLLDPRRHLLLQDRRGARRGRHPRRAAGGDHDVPGAGHAAHGQEERDRAQPAVGGDAGLHLRHLLRQDRHAHHQPDVRLQDVHRGQGGRRRLRPQRVLHHRLHLRARGRRVSDTGGTPGDNNG</sequence>
<gene>
    <name evidence="4" type="ORF">A306_00014717</name>
</gene>
<feature type="compositionally biased region" description="Basic residues" evidence="2">
    <location>
        <begin position="177"/>
        <end position="188"/>
    </location>
</feature>
<dbReference type="SMART" id="SM00831">
    <property type="entry name" value="Cation_ATPase_N"/>
    <property type="match status" value="1"/>
</dbReference>
<name>A0A2I0LIZ8_COLLI</name>
<feature type="compositionally biased region" description="Basic residues" evidence="2">
    <location>
        <begin position="280"/>
        <end position="289"/>
    </location>
</feature>
<keyword evidence="1" id="KW-0460">Magnesium</keyword>
<dbReference type="AlphaFoldDB" id="A0A2I0LIZ8"/>
<dbReference type="STRING" id="8932.A0A2I0LIZ8"/>
<evidence type="ECO:0000259" key="3">
    <source>
        <dbReference type="SMART" id="SM00831"/>
    </source>
</evidence>
<feature type="region of interest" description="Disordered" evidence="2">
    <location>
        <begin position="74"/>
        <end position="163"/>
    </location>
</feature>
<dbReference type="Pfam" id="PF00690">
    <property type="entry name" value="Cation_ATPase_N"/>
    <property type="match status" value="1"/>
</dbReference>
<feature type="compositionally biased region" description="Basic and acidic residues" evidence="2">
    <location>
        <begin position="94"/>
        <end position="109"/>
    </location>
</feature>
<keyword evidence="5" id="KW-1185">Reference proteome</keyword>
<dbReference type="Gene3D" id="2.70.150.10">
    <property type="entry name" value="Calcium-transporting ATPase, cytoplasmic transduction domain A"/>
    <property type="match status" value="1"/>
</dbReference>
<dbReference type="InterPro" id="IPR023298">
    <property type="entry name" value="ATPase_P-typ_TM_dom_sf"/>
</dbReference>
<organism evidence="4 5">
    <name type="scientific">Columba livia</name>
    <name type="common">Rock dove</name>
    <dbReference type="NCBI Taxonomy" id="8932"/>
    <lineage>
        <taxon>Eukaryota</taxon>
        <taxon>Metazoa</taxon>
        <taxon>Chordata</taxon>
        <taxon>Craniata</taxon>
        <taxon>Vertebrata</taxon>
        <taxon>Euteleostomi</taxon>
        <taxon>Archelosauria</taxon>
        <taxon>Archosauria</taxon>
        <taxon>Dinosauria</taxon>
        <taxon>Saurischia</taxon>
        <taxon>Theropoda</taxon>
        <taxon>Coelurosauria</taxon>
        <taxon>Aves</taxon>
        <taxon>Neognathae</taxon>
        <taxon>Neoaves</taxon>
        <taxon>Columbimorphae</taxon>
        <taxon>Columbiformes</taxon>
        <taxon>Columbidae</taxon>
        <taxon>Columba</taxon>
    </lineage>
</organism>
<feature type="compositionally biased region" description="Basic and acidic residues" evidence="2">
    <location>
        <begin position="135"/>
        <end position="150"/>
    </location>
</feature>
<proteinExistence type="predicted"/>
<dbReference type="Gene3D" id="1.20.1110.10">
    <property type="entry name" value="Calcium-transporting ATPase, transmembrane domain"/>
    <property type="match status" value="1"/>
</dbReference>
<feature type="region of interest" description="Disordered" evidence="2">
    <location>
        <begin position="177"/>
        <end position="248"/>
    </location>
</feature>
<dbReference type="InterPro" id="IPR004014">
    <property type="entry name" value="ATPase_P-typ_cation-transptr_N"/>
</dbReference>
<dbReference type="EMBL" id="AKCR02000324">
    <property type="protein sequence ID" value="PKK17412.1"/>
    <property type="molecule type" value="Genomic_DNA"/>
</dbReference>
<feature type="region of interest" description="Disordered" evidence="2">
    <location>
        <begin position="264"/>
        <end position="289"/>
    </location>
</feature>
<feature type="domain" description="Cation-transporting P-type ATPase N-terminal" evidence="3">
    <location>
        <begin position="3"/>
        <end position="71"/>
    </location>
</feature>
<accession>A0A2I0LIZ8</accession>
<evidence type="ECO:0000256" key="1">
    <source>
        <dbReference type="ARBA" id="ARBA00022842"/>
    </source>
</evidence>